<dbReference type="InterPro" id="IPR025965">
    <property type="entry name" value="FlgD/Vpr_Ig-like"/>
</dbReference>
<gene>
    <name evidence="2" type="ORF">ICJ84_16715</name>
</gene>
<dbReference type="Pfam" id="PF13860">
    <property type="entry name" value="FlgD_ig"/>
    <property type="match status" value="1"/>
</dbReference>
<name>A0A8J6QBN7_9FLAO</name>
<feature type="non-terminal residue" evidence="2">
    <location>
        <position position="1"/>
    </location>
</feature>
<dbReference type="EMBL" id="JACVXC010000056">
    <property type="protein sequence ID" value="MBD0837071.1"/>
    <property type="molecule type" value="Genomic_DNA"/>
</dbReference>
<organism evidence="2 3">
    <name type="scientific">Aestuariibaculum suncheonense</name>
    <dbReference type="NCBI Taxonomy" id="1028745"/>
    <lineage>
        <taxon>Bacteria</taxon>
        <taxon>Pseudomonadati</taxon>
        <taxon>Bacteroidota</taxon>
        <taxon>Flavobacteriia</taxon>
        <taxon>Flavobacteriales</taxon>
        <taxon>Flavobacteriaceae</taxon>
    </lineage>
</organism>
<accession>A0A8J6QBN7</accession>
<reference evidence="2" key="2">
    <citation type="submission" date="2020-09" db="EMBL/GenBank/DDBJ databases">
        <authorList>
            <person name="Wu Z."/>
        </authorList>
    </citation>
    <scope>NUCLEOTIDE SEQUENCE</scope>
    <source>
        <strain evidence="2">SC17</strain>
    </source>
</reference>
<feature type="domain" description="FlgD/Vpr Ig-like" evidence="1">
    <location>
        <begin position="18"/>
        <end position="82"/>
    </location>
</feature>
<dbReference type="Gene3D" id="2.60.40.4070">
    <property type="match status" value="1"/>
</dbReference>
<evidence type="ECO:0000259" key="1">
    <source>
        <dbReference type="Pfam" id="PF13860"/>
    </source>
</evidence>
<evidence type="ECO:0000313" key="2">
    <source>
        <dbReference type="EMBL" id="MBD0837071.1"/>
    </source>
</evidence>
<evidence type="ECO:0000313" key="3">
    <source>
        <dbReference type="Proteomes" id="UP000602057"/>
    </source>
</evidence>
<comment type="caution">
    <text evidence="2">The sequence shown here is derived from an EMBL/GenBank/DDBJ whole genome shotgun (WGS) entry which is preliminary data.</text>
</comment>
<reference evidence="2" key="1">
    <citation type="journal article" date="2013" name="Int. J. Syst. Evol. Microbiol.">
        <title>Aestuariibaculum suncheonense gen. nov., sp. nov., a marine bacterium of the family Flavobacteriaceae isolated from a tidal flat and emended descriptions of the genera Gaetbulibacter and Tamlana.</title>
        <authorList>
            <person name="Jeong S.H."/>
            <person name="Park M.S."/>
            <person name="Jin H.M."/>
            <person name="Lee K."/>
            <person name="Park W."/>
            <person name="Jeon C.O."/>
        </authorList>
    </citation>
    <scope>NUCLEOTIDE SEQUENCE</scope>
    <source>
        <strain evidence="2">SC17</strain>
    </source>
</reference>
<dbReference type="Proteomes" id="UP000602057">
    <property type="component" value="Unassembled WGS sequence"/>
</dbReference>
<proteinExistence type="predicted"/>
<protein>
    <recommendedName>
        <fullName evidence="1">FlgD/Vpr Ig-like domain-containing protein</fullName>
    </recommendedName>
</protein>
<sequence>PFVFNTESSSLSFSPKLKSQPIKFNLSKQAKLTAKVYNSKGQVIDTLFTNRMWAPGNHYFYWSGKKNGETPYGDGTYVLKIT</sequence>
<feature type="non-terminal residue" evidence="2">
    <location>
        <position position="82"/>
    </location>
</feature>
<dbReference type="AlphaFoldDB" id="A0A8J6QBN7"/>
<keyword evidence="3" id="KW-1185">Reference proteome</keyword>